<proteinExistence type="inferred from homology"/>
<reference evidence="9 10" key="1">
    <citation type="submission" date="2017-06" db="EMBL/GenBank/DDBJ databases">
        <title>Ant-infecting Ophiocordyceps genomes reveal a high diversity of potential behavioral manipulation genes and a possible major role for enterotoxins.</title>
        <authorList>
            <person name="De Bekker C."/>
            <person name="Evans H.C."/>
            <person name="Brachmann A."/>
            <person name="Hughes D.P."/>
        </authorList>
    </citation>
    <scope>NUCLEOTIDE SEQUENCE [LARGE SCALE GENOMIC DNA]</scope>
    <source>
        <strain evidence="9 10">1348a</strain>
    </source>
</reference>
<sequence length="394" mass="43295">MSLRIAGFLALVGLGPYLCERALFAAKVFTEKPGSLTRVDSFHSHTIEFADRIRNCEDAIMLEEEGLAITACDNDRDWHNTVMNVFVPHEMQGASIYLYDYKDDAPKATQLQQFRLIDFAPGTDFHSVGLRYNPSNQRLYVVSHAEAGPRIEVFKLDLGAVTATHLGSIQHPLLHAPNSLYLLGDNEMYVTNDHHFVVKESKYLSALETYLGPPLATVVHVKLRPDSSEVEAAQVVARVPFANGVAVVNATTVAVSSTSRGRIYIFNRAAGGSGELTRRSTVMLPFLPDNLSRTRSGKLLVAGHGYPPALNKYSETRHICNDDEKLAAADPKLKEYCATGSAVSGVVEWSEETGTRLLYFNDEYPTAATAVKDEGRGVGIIAGLYAKGLFVWRD</sequence>
<keyword evidence="6" id="KW-0479">Metal-binding</keyword>
<feature type="signal peptide" evidence="8">
    <location>
        <begin position="1"/>
        <end position="21"/>
    </location>
</feature>
<feature type="chain" id="PRO_5012699683" description="Paraoxonase" evidence="8">
    <location>
        <begin position="22"/>
        <end position="394"/>
    </location>
</feature>
<dbReference type="InterPro" id="IPR002640">
    <property type="entry name" value="Arylesterase"/>
</dbReference>
<evidence type="ECO:0000256" key="6">
    <source>
        <dbReference type="PIRSR" id="PIRSR602640-2"/>
    </source>
</evidence>
<dbReference type="PANTHER" id="PTHR11799">
    <property type="entry name" value="PARAOXONASE"/>
    <property type="match status" value="1"/>
</dbReference>
<keyword evidence="2" id="KW-0378">Hydrolase</keyword>
<name>A0A2C5YP48_9HYPO</name>
<feature type="binding site" evidence="6">
    <location>
        <position position="178"/>
    </location>
    <ligand>
        <name>Ca(2+)</name>
        <dbReference type="ChEBI" id="CHEBI:29108"/>
        <label>1</label>
        <note>catalytic</note>
    </ligand>
</feature>
<evidence type="ECO:0000256" key="4">
    <source>
        <dbReference type="ARBA" id="ARBA00023180"/>
    </source>
</evidence>
<protein>
    <recommendedName>
        <fullName evidence="11">Paraoxonase</fullName>
    </recommendedName>
</protein>
<keyword evidence="10" id="KW-1185">Reference proteome</keyword>
<evidence type="ECO:0000256" key="8">
    <source>
        <dbReference type="SAM" id="SignalP"/>
    </source>
</evidence>
<dbReference type="Pfam" id="PF01731">
    <property type="entry name" value="Arylesterase"/>
    <property type="match status" value="1"/>
</dbReference>
<dbReference type="SUPFAM" id="SSF63829">
    <property type="entry name" value="Calcium-dependent phosphotriesterase"/>
    <property type="match status" value="1"/>
</dbReference>
<feature type="binding site" evidence="6">
    <location>
        <position position="289"/>
    </location>
    <ligand>
        <name>Ca(2+)</name>
        <dbReference type="ChEBI" id="CHEBI:29108"/>
        <label>1</label>
        <note>catalytic</note>
    </ligand>
</feature>
<gene>
    <name evidence="9" type="ORF">CDD82_90</name>
</gene>
<comment type="PTM">
    <text evidence="7">Glycosylated.</text>
</comment>
<feature type="binding site" evidence="6">
    <location>
        <position position="290"/>
    </location>
    <ligand>
        <name>Ca(2+)</name>
        <dbReference type="ChEBI" id="CHEBI:29108"/>
        <label>1</label>
        <note>catalytic</note>
    </ligand>
</feature>
<evidence type="ECO:0000256" key="5">
    <source>
        <dbReference type="PIRSR" id="PIRSR602640-1"/>
    </source>
</evidence>
<evidence type="ECO:0000256" key="1">
    <source>
        <dbReference type="ARBA" id="ARBA00008595"/>
    </source>
</evidence>
<keyword evidence="8" id="KW-0732">Signal</keyword>
<evidence type="ECO:0000313" key="9">
    <source>
        <dbReference type="EMBL" id="PHH69082.1"/>
    </source>
</evidence>
<feature type="binding site" evidence="6">
    <location>
        <position position="58"/>
    </location>
    <ligand>
        <name>Ca(2+)</name>
        <dbReference type="ChEBI" id="CHEBI:29108"/>
        <label>1</label>
        <note>catalytic</note>
    </ligand>
</feature>
<comment type="cofactor">
    <cofactor evidence="6">
        <name>Ca(2+)</name>
        <dbReference type="ChEBI" id="CHEBI:29108"/>
    </cofactor>
    <text evidence="6">Binds 2 calcium ions per subunit.</text>
</comment>
<keyword evidence="3" id="KW-1015">Disulfide bond</keyword>
<dbReference type="Gene3D" id="2.120.10.30">
    <property type="entry name" value="TolB, C-terminal domain"/>
    <property type="match status" value="1"/>
</dbReference>
<organism evidence="9 10">
    <name type="scientific">Ophiocordyceps australis</name>
    <dbReference type="NCBI Taxonomy" id="1399860"/>
    <lineage>
        <taxon>Eukaryota</taxon>
        <taxon>Fungi</taxon>
        <taxon>Dikarya</taxon>
        <taxon>Ascomycota</taxon>
        <taxon>Pezizomycotina</taxon>
        <taxon>Sordariomycetes</taxon>
        <taxon>Hypocreomycetidae</taxon>
        <taxon>Hypocreales</taxon>
        <taxon>Ophiocordycipitaceae</taxon>
        <taxon>Ophiocordyceps</taxon>
    </lineage>
</organism>
<dbReference type="AlphaFoldDB" id="A0A2C5YP48"/>
<dbReference type="PANTHER" id="PTHR11799:SF30">
    <property type="entry name" value="SERUM PARAOXONASE_ARYLESTERASE 2"/>
    <property type="match status" value="1"/>
</dbReference>
<dbReference type="GO" id="GO:0046872">
    <property type="term" value="F:metal ion binding"/>
    <property type="evidence" value="ECO:0007669"/>
    <property type="project" value="UniProtKB-KW"/>
</dbReference>
<feature type="glycosylation site" description="N-linked (GlcNAc...) asparagine" evidence="7">
    <location>
        <position position="290"/>
    </location>
</feature>
<evidence type="ECO:0000256" key="7">
    <source>
        <dbReference type="PIRSR" id="PIRSR602640-4"/>
    </source>
</evidence>
<evidence type="ECO:0000256" key="2">
    <source>
        <dbReference type="ARBA" id="ARBA00022801"/>
    </source>
</evidence>
<keyword evidence="6" id="KW-0106">Calcium</keyword>
<dbReference type="InterPro" id="IPR051288">
    <property type="entry name" value="Serum_paraoxonase/arylesterase"/>
</dbReference>
<dbReference type="InterPro" id="IPR011042">
    <property type="entry name" value="6-blade_b-propeller_TolB-like"/>
</dbReference>
<feature type="binding site" evidence="6">
    <location>
        <position position="243"/>
    </location>
    <ligand>
        <name>Ca(2+)</name>
        <dbReference type="ChEBI" id="CHEBI:29108"/>
        <label>1</label>
        <note>catalytic</note>
    </ligand>
</feature>
<dbReference type="Proteomes" id="UP000224854">
    <property type="component" value="Unassembled WGS sequence"/>
</dbReference>
<dbReference type="EMBL" id="NJEU01001002">
    <property type="protein sequence ID" value="PHH69082.1"/>
    <property type="molecule type" value="Genomic_DNA"/>
</dbReference>
<dbReference type="OrthoDB" id="5307922at2759"/>
<evidence type="ECO:0000313" key="10">
    <source>
        <dbReference type="Proteomes" id="UP000224854"/>
    </source>
</evidence>
<dbReference type="GO" id="GO:0004064">
    <property type="term" value="F:arylesterase activity"/>
    <property type="evidence" value="ECO:0007669"/>
    <property type="project" value="InterPro"/>
</dbReference>
<comment type="caution">
    <text evidence="9">The sequence shown here is derived from an EMBL/GenBank/DDBJ whole genome shotgun (WGS) entry which is preliminary data.</text>
</comment>
<evidence type="ECO:0000256" key="3">
    <source>
        <dbReference type="ARBA" id="ARBA00023157"/>
    </source>
</evidence>
<accession>A0A2C5YP48</accession>
<feature type="active site" description="Proton acceptor" evidence="5">
    <location>
        <position position="126"/>
    </location>
</feature>
<evidence type="ECO:0008006" key="11">
    <source>
        <dbReference type="Google" id="ProtNLM"/>
    </source>
</evidence>
<keyword evidence="4 7" id="KW-0325">Glycoprotein</keyword>
<comment type="similarity">
    <text evidence="1">Belongs to the paraoxonase family.</text>
</comment>